<evidence type="ECO:0000313" key="3">
    <source>
        <dbReference type="Proteomes" id="UP000625976"/>
    </source>
</evidence>
<accession>A0A917GVS1</accession>
<dbReference type="PANTHER" id="PTHR43157">
    <property type="entry name" value="PHOSPHATIDYLINOSITOL-GLYCAN BIOSYNTHESIS CLASS F PROTEIN-RELATED"/>
    <property type="match status" value="1"/>
</dbReference>
<reference evidence="2" key="2">
    <citation type="submission" date="2020-09" db="EMBL/GenBank/DDBJ databases">
        <authorList>
            <person name="Sun Q."/>
            <person name="Zhou Y."/>
        </authorList>
    </citation>
    <scope>NUCLEOTIDE SEQUENCE</scope>
    <source>
        <strain evidence="2">CGMCC 1.12751</strain>
    </source>
</reference>
<dbReference type="PRINTS" id="PR00081">
    <property type="entry name" value="GDHRDH"/>
</dbReference>
<dbReference type="SUPFAM" id="SSF51735">
    <property type="entry name" value="NAD(P)-binding Rossmann-fold domains"/>
    <property type="match status" value="1"/>
</dbReference>
<dbReference type="InterPro" id="IPR036291">
    <property type="entry name" value="NAD(P)-bd_dom_sf"/>
</dbReference>
<name>A0A917GVS1_9FLAO</name>
<sequence>MSKKIKKYDSPIQATVSGILDLFKKRERVGILHSSDNLTGKKVLITGSSSGLGLAVAKQLAKLDAEVIMAVRSGIPEKGEEVMKASGSDKIKMLSVDLSDFNSIKNLTSEVKSKIGKIDVLICNAAIVVNEARKTSDGLDEMFTVNYLSKFVLVNGLLEGDCFNTKVASIPKIIFISSESHRNPKAFEWDTFGEFQDHKMAKTVERYGYYKLLLTTFAQELERRLNTEKVNYSVFALCPGPINSNIAREAPKLVQPVMKLVFKIFFSSPEKAAEPVVYLTASKDVEGKNKDYLFLMSRREVDDNASDPENGKRLWEMTETLLKESVQ</sequence>
<organism evidence="2 3">
    <name type="scientific">Bizionia arctica</name>
    <dbReference type="NCBI Taxonomy" id="1495645"/>
    <lineage>
        <taxon>Bacteria</taxon>
        <taxon>Pseudomonadati</taxon>
        <taxon>Bacteroidota</taxon>
        <taxon>Flavobacteriia</taxon>
        <taxon>Flavobacteriales</taxon>
        <taxon>Flavobacteriaceae</taxon>
        <taxon>Bizionia</taxon>
    </lineage>
</organism>
<reference evidence="2" key="1">
    <citation type="journal article" date="2014" name="Int. J. Syst. Evol. Microbiol.">
        <title>Complete genome sequence of Corynebacterium casei LMG S-19264T (=DSM 44701T), isolated from a smear-ripened cheese.</title>
        <authorList>
            <consortium name="US DOE Joint Genome Institute (JGI-PGF)"/>
            <person name="Walter F."/>
            <person name="Albersmeier A."/>
            <person name="Kalinowski J."/>
            <person name="Ruckert C."/>
        </authorList>
    </citation>
    <scope>NUCLEOTIDE SEQUENCE</scope>
    <source>
        <strain evidence="2">CGMCC 1.12751</strain>
    </source>
</reference>
<dbReference type="PANTHER" id="PTHR43157:SF31">
    <property type="entry name" value="PHOSPHATIDYLINOSITOL-GLYCAN BIOSYNTHESIS CLASS F PROTEIN"/>
    <property type="match status" value="1"/>
</dbReference>
<dbReference type="RefSeq" id="WP_188466537.1">
    <property type="nucleotide sequence ID" value="NZ_BMFQ01000004.1"/>
</dbReference>
<gene>
    <name evidence="2" type="primary">rdh12</name>
    <name evidence="2" type="ORF">GCM10010976_31060</name>
</gene>
<dbReference type="Proteomes" id="UP000625976">
    <property type="component" value="Unassembled WGS sequence"/>
</dbReference>
<dbReference type="AlphaFoldDB" id="A0A917GVS1"/>
<keyword evidence="1" id="KW-0560">Oxidoreductase</keyword>
<dbReference type="EMBL" id="BMFQ01000004">
    <property type="protein sequence ID" value="GGG58006.1"/>
    <property type="molecule type" value="Genomic_DNA"/>
</dbReference>
<keyword evidence="3" id="KW-1185">Reference proteome</keyword>
<dbReference type="InterPro" id="IPR002347">
    <property type="entry name" value="SDR_fam"/>
</dbReference>
<protein>
    <submittedName>
        <fullName evidence="2">Dehydrogenase</fullName>
    </submittedName>
</protein>
<evidence type="ECO:0000256" key="1">
    <source>
        <dbReference type="ARBA" id="ARBA00023002"/>
    </source>
</evidence>
<dbReference type="Pfam" id="PF00106">
    <property type="entry name" value="adh_short"/>
    <property type="match status" value="1"/>
</dbReference>
<dbReference type="GO" id="GO:0016491">
    <property type="term" value="F:oxidoreductase activity"/>
    <property type="evidence" value="ECO:0007669"/>
    <property type="project" value="UniProtKB-KW"/>
</dbReference>
<comment type="caution">
    <text evidence="2">The sequence shown here is derived from an EMBL/GenBank/DDBJ whole genome shotgun (WGS) entry which is preliminary data.</text>
</comment>
<dbReference type="Gene3D" id="3.40.50.720">
    <property type="entry name" value="NAD(P)-binding Rossmann-like Domain"/>
    <property type="match status" value="1"/>
</dbReference>
<proteinExistence type="predicted"/>
<evidence type="ECO:0000313" key="2">
    <source>
        <dbReference type="EMBL" id="GGG58006.1"/>
    </source>
</evidence>